<evidence type="ECO:0000313" key="7">
    <source>
        <dbReference type="EMBL" id="AWM37087.1"/>
    </source>
</evidence>
<keyword evidence="8" id="KW-1185">Reference proteome</keyword>
<dbReference type="RefSeq" id="WP_010033520.1">
    <property type="nucleotide sequence ID" value="NZ_CP025958.1"/>
</dbReference>
<feature type="transmembrane region" description="Helical" evidence="6">
    <location>
        <begin position="199"/>
        <end position="217"/>
    </location>
</feature>
<feature type="transmembrane region" description="Helical" evidence="6">
    <location>
        <begin position="107"/>
        <end position="128"/>
    </location>
</feature>
<dbReference type="AlphaFoldDB" id="A0A2Z3H018"/>
<dbReference type="EMBL" id="CP025958">
    <property type="protein sequence ID" value="AWM37087.1"/>
    <property type="molecule type" value="Genomic_DNA"/>
</dbReference>
<keyword evidence="5 6" id="KW-0472">Membrane</keyword>
<evidence type="ECO:0000256" key="2">
    <source>
        <dbReference type="ARBA" id="ARBA00022475"/>
    </source>
</evidence>
<comment type="subcellular location">
    <subcellularLocation>
        <location evidence="1">Cell membrane</location>
        <topology evidence="1">Multi-pass membrane protein</topology>
    </subcellularLocation>
</comment>
<evidence type="ECO:0000256" key="6">
    <source>
        <dbReference type="SAM" id="Phobius"/>
    </source>
</evidence>
<keyword evidence="2" id="KW-1003">Cell membrane</keyword>
<gene>
    <name evidence="7" type="ORF">C1280_08655</name>
</gene>
<keyword evidence="4 6" id="KW-1133">Transmembrane helix</keyword>
<dbReference type="KEGG" id="gog:C1280_08655"/>
<evidence type="ECO:0000256" key="1">
    <source>
        <dbReference type="ARBA" id="ARBA00004651"/>
    </source>
</evidence>
<protein>
    <submittedName>
        <fullName evidence="7">YihY/virulence factor BrkB family protein</fullName>
    </submittedName>
</protein>
<dbReference type="Proteomes" id="UP000245802">
    <property type="component" value="Chromosome"/>
</dbReference>
<accession>A0A2Z3H018</accession>
<dbReference type="GO" id="GO:0005886">
    <property type="term" value="C:plasma membrane"/>
    <property type="evidence" value="ECO:0007669"/>
    <property type="project" value="UniProtKB-SubCell"/>
</dbReference>
<dbReference type="Pfam" id="PF03631">
    <property type="entry name" value="Virul_fac_BrkB"/>
    <property type="match status" value="1"/>
</dbReference>
<feature type="transmembrane region" description="Helical" evidence="6">
    <location>
        <begin position="257"/>
        <end position="282"/>
    </location>
</feature>
<dbReference type="OrthoDB" id="9797028at2"/>
<evidence type="ECO:0000313" key="8">
    <source>
        <dbReference type="Proteomes" id="UP000245802"/>
    </source>
</evidence>
<name>A0A2Z3H018_9BACT</name>
<dbReference type="NCBIfam" id="TIGR00765">
    <property type="entry name" value="yihY_not_rbn"/>
    <property type="match status" value="1"/>
</dbReference>
<sequence length="314" mass="33486">MSAEPTTAGNDCPRPTLWGAAREAGATLYAAARAWLDDDAMRLSAAVAMYTILSLSPLLVITIKVLALVFGEEAASGQVRRQVEQFLGPTGARAVEGMVTETVRPGAGLLATAASVGVLLFTASGVFAELRDSLNALWGVAPRPGRGWWAAVRDRFQSIGMVFAVGFLLLVSQAVTTALAVMSEFVAGGAGRVASATDLFVSTLVVAILFGLIFRLLPDVELRWRDTLFGAAVTAALFKVGQYLLALYFTYGSTASVYGAAGSFVVVLLWVYYSCWILFYGAELIQVRLRRQGRQIAPSAEARRRGAHDPGPED</sequence>
<feature type="transmembrane region" description="Helical" evidence="6">
    <location>
        <begin position="47"/>
        <end position="70"/>
    </location>
</feature>
<dbReference type="PIRSF" id="PIRSF035875">
    <property type="entry name" value="RNase_BN"/>
    <property type="match status" value="1"/>
</dbReference>
<reference evidence="7 8" key="1">
    <citation type="submission" date="2018-01" db="EMBL/GenBank/DDBJ databases">
        <title>G. obscuriglobus.</title>
        <authorList>
            <person name="Franke J."/>
            <person name="Blomberg W."/>
            <person name="Selmecki A."/>
        </authorList>
    </citation>
    <scope>NUCLEOTIDE SEQUENCE [LARGE SCALE GENOMIC DNA]</scope>
    <source>
        <strain evidence="7 8">DSM 5831</strain>
    </source>
</reference>
<feature type="transmembrane region" description="Helical" evidence="6">
    <location>
        <begin position="229"/>
        <end position="251"/>
    </location>
</feature>
<keyword evidence="3 6" id="KW-0812">Transmembrane</keyword>
<feature type="transmembrane region" description="Helical" evidence="6">
    <location>
        <begin position="162"/>
        <end position="187"/>
    </location>
</feature>
<organism evidence="7 8">
    <name type="scientific">Gemmata obscuriglobus</name>
    <dbReference type="NCBI Taxonomy" id="114"/>
    <lineage>
        <taxon>Bacteria</taxon>
        <taxon>Pseudomonadati</taxon>
        <taxon>Planctomycetota</taxon>
        <taxon>Planctomycetia</taxon>
        <taxon>Gemmatales</taxon>
        <taxon>Gemmataceae</taxon>
        <taxon>Gemmata</taxon>
    </lineage>
</organism>
<proteinExistence type="predicted"/>
<dbReference type="InterPro" id="IPR017039">
    <property type="entry name" value="Virul_fac_BrkB"/>
</dbReference>
<dbReference type="PANTHER" id="PTHR30213:SF1">
    <property type="entry name" value="INNER MEMBRANE PROTEIN YHJD"/>
    <property type="match status" value="1"/>
</dbReference>
<evidence type="ECO:0000256" key="3">
    <source>
        <dbReference type="ARBA" id="ARBA00022692"/>
    </source>
</evidence>
<evidence type="ECO:0000256" key="5">
    <source>
        <dbReference type="ARBA" id="ARBA00023136"/>
    </source>
</evidence>
<evidence type="ECO:0000256" key="4">
    <source>
        <dbReference type="ARBA" id="ARBA00022989"/>
    </source>
</evidence>
<dbReference type="PANTHER" id="PTHR30213">
    <property type="entry name" value="INNER MEMBRANE PROTEIN YHJD"/>
    <property type="match status" value="1"/>
</dbReference>